<evidence type="ECO:0000259" key="2">
    <source>
        <dbReference type="PROSITE" id="PS50126"/>
    </source>
</evidence>
<gene>
    <name evidence="3" type="ORF">SPIL2461_LOCUS4045</name>
</gene>
<dbReference type="Proteomes" id="UP000649617">
    <property type="component" value="Unassembled WGS sequence"/>
</dbReference>
<accession>A0A812L1C4</accession>
<dbReference type="InterPro" id="IPR003029">
    <property type="entry name" value="S1_domain"/>
</dbReference>
<feature type="region of interest" description="Disordered" evidence="1">
    <location>
        <begin position="411"/>
        <end position="439"/>
    </location>
</feature>
<comment type="caution">
    <text evidence="3">The sequence shown here is derived from an EMBL/GenBank/DDBJ whole genome shotgun (WGS) entry which is preliminary data.</text>
</comment>
<organism evidence="3 4">
    <name type="scientific">Symbiodinium pilosum</name>
    <name type="common">Dinoflagellate</name>
    <dbReference type="NCBI Taxonomy" id="2952"/>
    <lineage>
        <taxon>Eukaryota</taxon>
        <taxon>Sar</taxon>
        <taxon>Alveolata</taxon>
        <taxon>Dinophyceae</taxon>
        <taxon>Suessiales</taxon>
        <taxon>Symbiodiniaceae</taxon>
        <taxon>Symbiodinium</taxon>
    </lineage>
</organism>
<name>A0A812L1C4_SYMPI</name>
<proteinExistence type="predicted"/>
<dbReference type="InterPro" id="IPR012340">
    <property type="entry name" value="NA-bd_OB-fold"/>
</dbReference>
<feature type="compositionally biased region" description="Basic and acidic residues" evidence="1">
    <location>
        <begin position="411"/>
        <end position="421"/>
    </location>
</feature>
<sequence length="1085" mass="120627">MQVLGPHAGKVKQAKEAVTKMISQLSPPQARVLIRQVMLPKKAGVGLQVAGLKKIVDLRIPDPLELYTFVWRKGECQRDVAGNILSKVATSGEFRPEDVRFYFDYFDRTDNQDDQAYVAQIMLDQLIEQPEWVLPYLPKVVSKLAMVPGATNKSVQALKACTSNVTDVVEALTSVLQASRLAFRTDPKLNKEGTDGRVLADLISLISFGQFTELVNAVARMSLEECDPATLKTFLREVFRRWEQAVTSNDNNAKGYFSCALSAWVKLLRPGQYNTWVTELEEMEKRTFDNGSVESWGQMAQALAGYAPDMGLSPDEWDQMLQVLRGLFVRLLDGPLRVNTDAAENKTPADDTFKKENSSREQVRSDLLLTYWVQLLSHGCTEDESNELFKRCPEKKKVALATNLVEAWAKRNSEETSRESKAAAFQQERPDGGWKHTGGKPVSQITVGSIVSGNITNSSREFGVYVNFGCEKDGRISVPQAEWKKYRVGDRVERMVVHKVNVERKFVDLLVVGSKGQSIGLAASKQVAERALSWIASSAELRSTFRTTLQKLWAKLVTADPADKWEANLQLLGEAPSAKQSVQLLNHVLEQKPQTDLLRVALKWLSRISAPDAARLWPKLLLNDGQTWVNTDDVIALLKLCETEGLELPKFSQVVSKAMREQATEALSKSPLPEVCWAMSTRKGVQALILYVACTARASVLKASHGQISDGSVSAFQESGLSVAEEATLLQMRETSNQTRQISSCWAMLAKHEEVLKPLPPATDALWQKRLYLARQTPPRRTLVIFSGHYIPPGPSAEKAYMENLRYFLKYGACRDKLVTTLVVVGPEANVTALVEAAPHVTWLRRSPYCYDLEAYKVGLKHIGAKGLRSYDYFVFLNCGLAGPFLPASALEAGIHWSRYFTSRITSKVKLVGIGFNFEALPPLSGRHPTVMSMLLATDHAGLKVLVRHVEHDLNIDLVSGPALDDLHAAVEWPTTQVKCRAADTRHGDFVTMSRLEFINSFEVLLSQSMFDGGYSIAAIDLADFGKEISSRDGTEQSHGDLLKPGFYLNHSTIGPFDAIFMKTTRHGEAAQKRHQVRSLLATAL</sequence>
<dbReference type="SMART" id="SM00316">
    <property type="entry name" value="S1"/>
    <property type="match status" value="1"/>
</dbReference>
<dbReference type="GO" id="GO:0003676">
    <property type="term" value="F:nucleic acid binding"/>
    <property type="evidence" value="ECO:0007669"/>
    <property type="project" value="InterPro"/>
</dbReference>
<evidence type="ECO:0000313" key="3">
    <source>
        <dbReference type="EMBL" id="CAE7239589.1"/>
    </source>
</evidence>
<keyword evidence="4" id="KW-1185">Reference proteome</keyword>
<evidence type="ECO:0000313" key="4">
    <source>
        <dbReference type="Proteomes" id="UP000649617"/>
    </source>
</evidence>
<dbReference type="AlphaFoldDB" id="A0A812L1C4"/>
<dbReference type="PROSITE" id="PS50126">
    <property type="entry name" value="S1"/>
    <property type="match status" value="1"/>
</dbReference>
<evidence type="ECO:0000256" key="1">
    <source>
        <dbReference type="SAM" id="MobiDB-lite"/>
    </source>
</evidence>
<protein>
    <recommendedName>
        <fullName evidence="2">S1 motif domain-containing protein</fullName>
    </recommendedName>
</protein>
<dbReference type="EMBL" id="CAJNIZ010005180">
    <property type="protein sequence ID" value="CAE7239589.1"/>
    <property type="molecule type" value="Genomic_DNA"/>
</dbReference>
<feature type="domain" description="S1 motif" evidence="2">
    <location>
        <begin position="448"/>
        <end position="512"/>
    </location>
</feature>
<dbReference type="Gene3D" id="2.40.50.140">
    <property type="entry name" value="Nucleic acid-binding proteins"/>
    <property type="match status" value="1"/>
</dbReference>
<dbReference type="OrthoDB" id="441546at2759"/>
<reference evidence="3" key="1">
    <citation type="submission" date="2021-02" db="EMBL/GenBank/DDBJ databases">
        <authorList>
            <person name="Dougan E. K."/>
            <person name="Rhodes N."/>
            <person name="Thang M."/>
            <person name="Chan C."/>
        </authorList>
    </citation>
    <scope>NUCLEOTIDE SEQUENCE</scope>
</reference>